<evidence type="ECO:0000256" key="1">
    <source>
        <dbReference type="ARBA" id="ARBA00004651"/>
    </source>
</evidence>
<evidence type="ECO:0000256" key="4">
    <source>
        <dbReference type="ARBA" id="ARBA00022989"/>
    </source>
</evidence>
<dbReference type="EMBL" id="LLZG01000408">
    <property type="protein sequence ID" value="KUL21459.1"/>
    <property type="molecule type" value="Genomic_DNA"/>
</dbReference>
<dbReference type="AlphaFoldDB" id="A0A117MJW8"/>
<keyword evidence="3 7" id="KW-0812">Transmembrane</keyword>
<evidence type="ECO:0000256" key="7">
    <source>
        <dbReference type="SAM" id="Phobius"/>
    </source>
</evidence>
<organism evidence="9 10">
    <name type="scientific">Streptomyces regalis</name>
    <dbReference type="NCBI Taxonomy" id="68262"/>
    <lineage>
        <taxon>Bacteria</taxon>
        <taxon>Bacillati</taxon>
        <taxon>Actinomycetota</taxon>
        <taxon>Actinomycetes</taxon>
        <taxon>Kitasatosporales</taxon>
        <taxon>Streptomycetaceae</taxon>
        <taxon>Streptomyces</taxon>
    </lineage>
</organism>
<feature type="transmembrane region" description="Helical" evidence="7">
    <location>
        <begin position="729"/>
        <end position="753"/>
    </location>
</feature>
<feature type="transmembrane region" description="Helical" evidence="7">
    <location>
        <begin position="685"/>
        <end position="708"/>
    </location>
</feature>
<protein>
    <submittedName>
        <fullName evidence="9">Macrolide ABC transporter permease</fullName>
    </submittedName>
</protein>
<feature type="transmembrane region" description="Helical" evidence="7">
    <location>
        <begin position="247"/>
        <end position="273"/>
    </location>
</feature>
<evidence type="ECO:0000259" key="8">
    <source>
        <dbReference type="Pfam" id="PF02687"/>
    </source>
</evidence>
<comment type="similarity">
    <text evidence="6">Belongs to the ABC-4 integral membrane protein family.</text>
</comment>
<dbReference type="Proteomes" id="UP000053923">
    <property type="component" value="Unassembled WGS sequence"/>
</dbReference>
<reference evidence="10" key="1">
    <citation type="submission" date="2015-10" db="EMBL/GenBank/DDBJ databases">
        <authorList>
            <person name="Ju K.-S."/>
            <person name="Doroghazi J.R."/>
            <person name="Metcalf W.W."/>
        </authorList>
    </citation>
    <scope>NUCLEOTIDE SEQUENCE [LARGE SCALE GENOMIC DNA]</scope>
    <source>
        <strain evidence="10">NRRL 3151</strain>
    </source>
</reference>
<dbReference type="Pfam" id="PF02687">
    <property type="entry name" value="FtsX"/>
    <property type="match status" value="2"/>
</dbReference>
<dbReference type="GO" id="GO:0005886">
    <property type="term" value="C:plasma membrane"/>
    <property type="evidence" value="ECO:0007669"/>
    <property type="project" value="UniProtKB-SubCell"/>
</dbReference>
<keyword evidence="2" id="KW-1003">Cell membrane</keyword>
<dbReference type="InterPro" id="IPR050250">
    <property type="entry name" value="Macrolide_Exporter_MacB"/>
</dbReference>
<evidence type="ECO:0000313" key="10">
    <source>
        <dbReference type="Proteomes" id="UP000053923"/>
    </source>
</evidence>
<feature type="transmembrane region" description="Helical" evidence="7">
    <location>
        <begin position="12"/>
        <end position="35"/>
    </location>
</feature>
<dbReference type="InterPro" id="IPR003838">
    <property type="entry name" value="ABC3_permease_C"/>
</dbReference>
<keyword evidence="5 7" id="KW-0472">Membrane</keyword>
<dbReference type="PANTHER" id="PTHR30572">
    <property type="entry name" value="MEMBRANE COMPONENT OF TRANSPORTER-RELATED"/>
    <property type="match status" value="1"/>
</dbReference>
<sequence length="818" mass="83535">MLILANVRERWSGFLGAFVAVLVGAALITTTLVIYDSARPKVQPRYAGTAALALPQQAVDADGSPEDRMPWSKAEAEPLLAGLDKVPGVADAVVDRSFYAQAIKDGKPVTDEGALVSGHGWGSAQMTPYKLVSGRAPSTADEVVVDRALGAAVGSELTVNITEGRKQFTVVGTVDGPGYYFSEAFATRQEPGVGAIALVADKGADTGAIVSAAKKMLGDRGDVVSGDGRSELQPQHIEHKRFLGVQLISAMAILGLFTTVFVVASMLVLATGMRRREIGLLRSIGASPQQVKRVIIGEAAVVGLLGSIAGCVAGVAAAPLLRSVLDGLEVAPPGMEVTVAAWPLLTASVIGVGVSVIGAWTAGRKAAQVAPIEALLDSRSANKGMGHGRWIAGLAILGAGVLLALGTATSSADNRINMAIFATMTLIVAAALLAPVFIAPVSRFLTAPFQRGGSAGPVLIRAELVANPRRAASLVAPVIAAVGFAVLLSGMVETMRVAYPAGEALKVSGQTIVTPDGTPGNTDEVVAANPVGKAALPTRAFVVKDASAAKADKHTEQAENAAGATVLDVLGSRDPRWSKPGEAVLGESTAKQLGLTKGQEVPVRFADGTAVTLRVGAVLPDDPARGAFVVARDLVRAHDPAALTDDIFVPGDAKASAAVPGTALHDAAEYALADYQTDAKLTDSLAMMLIIIAVGYSVIAVANSMAMAAHGRRRDFGVMKSAGGTVGQLLLVSVGETSLVIVIGAALGILVTLPPLAGMASGLSQATSSDVSLHLSTGTLTTAVIGTLVAAVLAGLAVTAKTLRACGQRRCRDRQEQT</sequence>
<dbReference type="PANTHER" id="PTHR30572:SF4">
    <property type="entry name" value="ABC TRANSPORTER PERMEASE YTRF"/>
    <property type="match status" value="1"/>
</dbReference>
<evidence type="ECO:0000256" key="6">
    <source>
        <dbReference type="ARBA" id="ARBA00038076"/>
    </source>
</evidence>
<accession>A0A117MJW8</accession>
<proteinExistence type="inferred from homology"/>
<evidence type="ECO:0000256" key="5">
    <source>
        <dbReference type="ARBA" id="ARBA00023136"/>
    </source>
</evidence>
<evidence type="ECO:0000256" key="2">
    <source>
        <dbReference type="ARBA" id="ARBA00022475"/>
    </source>
</evidence>
<feature type="transmembrane region" description="Helical" evidence="7">
    <location>
        <begin position="773"/>
        <end position="800"/>
    </location>
</feature>
<evidence type="ECO:0000256" key="3">
    <source>
        <dbReference type="ARBA" id="ARBA00022692"/>
    </source>
</evidence>
<comment type="caution">
    <text evidence="9">The sequence shown here is derived from an EMBL/GenBank/DDBJ whole genome shotgun (WGS) entry which is preliminary data.</text>
</comment>
<feature type="transmembrane region" description="Helical" evidence="7">
    <location>
        <begin position="341"/>
        <end position="362"/>
    </location>
</feature>
<dbReference type="RefSeq" id="WP_062714386.1">
    <property type="nucleotide sequence ID" value="NZ_LLZG01000408.1"/>
</dbReference>
<feature type="domain" description="ABC3 transporter permease C-terminal" evidence="8">
    <location>
        <begin position="250"/>
        <end position="368"/>
    </location>
</feature>
<dbReference type="OrthoDB" id="3223244at2"/>
<comment type="subcellular location">
    <subcellularLocation>
        <location evidence="1">Cell membrane</location>
        <topology evidence="1">Multi-pass membrane protein</topology>
    </subcellularLocation>
</comment>
<name>A0A117MJW8_9ACTN</name>
<feature type="transmembrane region" description="Helical" evidence="7">
    <location>
        <begin position="390"/>
        <end position="412"/>
    </location>
</feature>
<keyword evidence="10" id="KW-1185">Reference proteome</keyword>
<feature type="domain" description="ABC3 transporter permease C-terminal" evidence="8">
    <location>
        <begin position="688"/>
        <end position="804"/>
    </location>
</feature>
<evidence type="ECO:0000313" key="9">
    <source>
        <dbReference type="EMBL" id="KUL21459.1"/>
    </source>
</evidence>
<keyword evidence="4 7" id="KW-1133">Transmembrane helix</keyword>
<feature type="transmembrane region" description="Helical" evidence="7">
    <location>
        <begin position="418"/>
        <end position="441"/>
    </location>
</feature>
<gene>
    <name evidence="9" type="ORF">ADL12_44785</name>
</gene>
<feature type="transmembrane region" description="Helical" evidence="7">
    <location>
        <begin position="471"/>
        <end position="492"/>
    </location>
</feature>
<feature type="transmembrane region" description="Helical" evidence="7">
    <location>
        <begin position="294"/>
        <end position="321"/>
    </location>
</feature>
<dbReference type="GO" id="GO:0022857">
    <property type="term" value="F:transmembrane transporter activity"/>
    <property type="evidence" value="ECO:0007669"/>
    <property type="project" value="TreeGrafter"/>
</dbReference>